<dbReference type="InterPro" id="IPR013780">
    <property type="entry name" value="Glyco_hydro_b"/>
</dbReference>
<keyword evidence="6 12" id="KW-0328">Glycosyltransferase</keyword>
<dbReference type="InterPro" id="IPR004193">
    <property type="entry name" value="Glyco_hydro_13_N"/>
</dbReference>
<comment type="similarity">
    <text evidence="3">Belongs to the glycosyl hydrolase 13 family. GlgB subfamily.</text>
</comment>
<organism evidence="12">
    <name type="scientific">Candidatus Methanomethylicus mesodigestus</name>
    <dbReference type="NCBI Taxonomy" id="1867258"/>
    <lineage>
        <taxon>Archaea</taxon>
        <taxon>Thermoproteota</taxon>
        <taxon>Methanosuratincolia</taxon>
        <taxon>Candidatus Methanomethylicales</taxon>
        <taxon>Candidatus Methanomethylicaceae</taxon>
        <taxon>Candidatus Methanomethylicus</taxon>
    </lineage>
</organism>
<dbReference type="NCBIfam" id="TIGR01515">
    <property type="entry name" value="branching_enzym"/>
    <property type="match status" value="1"/>
</dbReference>
<dbReference type="SMART" id="SM00642">
    <property type="entry name" value="Aamy"/>
    <property type="match status" value="1"/>
</dbReference>
<dbReference type="CDD" id="cd02855">
    <property type="entry name" value="E_set_GBE_prok_N"/>
    <property type="match status" value="1"/>
</dbReference>
<dbReference type="GO" id="GO:0005829">
    <property type="term" value="C:cytosol"/>
    <property type="evidence" value="ECO:0007669"/>
    <property type="project" value="TreeGrafter"/>
</dbReference>
<evidence type="ECO:0000256" key="6">
    <source>
        <dbReference type="ARBA" id="ARBA00022676"/>
    </source>
</evidence>
<dbReference type="InterPro" id="IPR014756">
    <property type="entry name" value="Ig_E-set"/>
</dbReference>
<gene>
    <name evidence="12" type="primary">glgB</name>
    <name evidence="12" type="ORF">ENS19_01890</name>
</gene>
<dbReference type="UniPathway" id="UPA00164"/>
<evidence type="ECO:0000256" key="9">
    <source>
        <dbReference type="ARBA" id="ARBA00023277"/>
    </source>
</evidence>
<dbReference type="InterPro" id="IPR017853">
    <property type="entry name" value="GH"/>
</dbReference>
<dbReference type="FunFam" id="3.20.20.80:FF:000003">
    <property type="entry name" value="1,4-alpha-glucan branching enzyme GlgB"/>
    <property type="match status" value="1"/>
</dbReference>
<dbReference type="PANTHER" id="PTHR43651">
    <property type="entry name" value="1,4-ALPHA-GLUCAN-BRANCHING ENZYME"/>
    <property type="match status" value="1"/>
</dbReference>
<dbReference type="FunFam" id="2.60.40.10:FF:000169">
    <property type="entry name" value="1,4-alpha-glucan branching enzyme GlgB"/>
    <property type="match status" value="1"/>
</dbReference>
<evidence type="ECO:0000256" key="2">
    <source>
        <dbReference type="ARBA" id="ARBA00004964"/>
    </source>
</evidence>
<dbReference type="Pfam" id="PF02922">
    <property type="entry name" value="CBM_48"/>
    <property type="match status" value="1"/>
</dbReference>
<comment type="pathway">
    <text evidence="2">Glycan biosynthesis; glycogen biosynthesis.</text>
</comment>
<dbReference type="InterPro" id="IPR044143">
    <property type="entry name" value="GlgB_N_E_set_prok"/>
</dbReference>
<keyword evidence="9" id="KW-0119">Carbohydrate metabolism</keyword>
<dbReference type="GO" id="GO:0005978">
    <property type="term" value="P:glycogen biosynthetic process"/>
    <property type="evidence" value="ECO:0007669"/>
    <property type="project" value="UniProtKB-UniRule"/>
</dbReference>
<dbReference type="Pfam" id="PF00128">
    <property type="entry name" value="Alpha-amylase"/>
    <property type="match status" value="1"/>
</dbReference>
<dbReference type="EMBL" id="DSTX01000002">
    <property type="protein sequence ID" value="HFK20013.1"/>
    <property type="molecule type" value="Genomic_DNA"/>
</dbReference>
<reference evidence="12" key="1">
    <citation type="journal article" date="2020" name="mSystems">
        <title>Genome- and Community-Level Interaction Insights into Carbon Utilization and Element Cycling Functions of Hydrothermarchaeota in Hydrothermal Sediment.</title>
        <authorList>
            <person name="Zhou Z."/>
            <person name="Liu Y."/>
            <person name="Xu W."/>
            <person name="Pan J."/>
            <person name="Luo Z.H."/>
            <person name="Li M."/>
        </authorList>
    </citation>
    <scope>NUCLEOTIDE SEQUENCE [LARGE SCALE GENOMIC DNA]</scope>
    <source>
        <strain evidence="12">SpSt-468</strain>
    </source>
</reference>
<dbReference type="InterPro" id="IPR006047">
    <property type="entry name" value="GH13_cat_dom"/>
</dbReference>
<dbReference type="CDD" id="cd11322">
    <property type="entry name" value="AmyAc_Glg_BE"/>
    <property type="match status" value="1"/>
</dbReference>
<keyword evidence="8" id="KW-0320">Glycogen biosynthesis</keyword>
<dbReference type="NCBIfam" id="NF003811">
    <property type="entry name" value="PRK05402.1"/>
    <property type="match status" value="1"/>
</dbReference>
<dbReference type="GO" id="GO:0004553">
    <property type="term" value="F:hydrolase activity, hydrolyzing O-glycosyl compounds"/>
    <property type="evidence" value="ECO:0007669"/>
    <property type="project" value="InterPro"/>
</dbReference>
<dbReference type="HAMAP" id="MF_00685">
    <property type="entry name" value="GlgB"/>
    <property type="match status" value="1"/>
</dbReference>
<keyword evidence="5" id="KW-0321">Glycogen metabolism</keyword>
<dbReference type="InterPro" id="IPR037439">
    <property type="entry name" value="Branching_enzy"/>
</dbReference>
<dbReference type="PIRSF" id="PIRSF000463">
    <property type="entry name" value="GlgB"/>
    <property type="match status" value="1"/>
</dbReference>
<feature type="domain" description="Glycosyl hydrolase family 13 catalytic" evidence="11">
    <location>
        <begin position="162"/>
        <end position="523"/>
    </location>
</feature>
<evidence type="ECO:0000256" key="5">
    <source>
        <dbReference type="ARBA" id="ARBA00022600"/>
    </source>
</evidence>
<dbReference type="NCBIfam" id="NF008967">
    <property type="entry name" value="PRK12313.1"/>
    <property type="match status" value="1"/>
</dbReference>
<protein>
    <recommendedName>
        <fullName evidence="4 10">1,4-alpha-glucan branching enzyme</fullName>
        <ecNumber evidence="4 10">2.4.1.18</ecNumber>
    </recommendedName>
</protein>
<dbReference type="FunFam" id="2.60.40.1180:FF:000002">
    <property type="entry name" value="1,4-alpha-glucan branching enzyme GlgB"/>
    <property type="match status" value="1"/>
</dbReference>
<dbReference type="InterPro" id="IPR013783">
    <property type="entry name" value="Ig-like_fold"/>
</dbReference>
<dbReference type="InterPro" id="IPR006407">
    <property type="entry name" value="GlgB"/>
</dbReference>
<dbReference type="Pfam" id="PF02806">
    <property type="entry name" value="Alpha-amylase_C"/>
    <property type="match status" value="1"/>
</dbReference>
<evidence type="ECO:0000313" key="12">
    <source>
        <dbReference type="EMBL" id="HFK20013.1"/>
    </source>
</evidence>
<keyword evidence="7 12" id="KW-0808">Transferase</keyword>
<accession>A0A7C3J3R3</accession>
<dbReference type="SUPFAM" id="SSF51011">
    <property type="entry name" value="Glycosyl hydrolase domain"/>
    <property type="match status" value="1"/>
</dbReference>
<dbReference type="InterPro" id="IPR006048">
    <property type="entry name" value="A-amylase/branching_C"/>
</dbReference>
<comment type="catalytic activity">
    <reaction evidence="1">
        <text>Transfers a segment of a (1-&gt;4)-alpha-D-glucan chain to a primary hydroxy group in a similar glucan chain.</text>
        <dbReference type="EC" id="2.4.1.18"/>
    </reaction>
</comment>
<dbReference type="SUPFAM" id="SSF51445">
    <property type="entry name" value="(Trans)glycosidases"/>
    <property type="match status" value="1"/>
</dbReference>
<evidence type="ECO:0000259" key="11">
    <source>
        <dbReference type="SMART" id="SM00642"/>
    </source>
</evidence>
<dbReference type="Gene3D" id="2.60.40.10">
    <property type="entry name" value="Immunoglobulins"/>
    <property type="match status" value="1"/>
</dbReference>
<evidence type="ECO:0000256" key="1">
    <source>
        <dbReference type="ARBA" id="ARBA00000826"/>
    </source>
</evidence>
<evidence type="ECO:0000256" key="8">
    <source>
        <dbReference type="ARBA" id="ARBA00023056"/>
    </source>
</evidence>
<evidence type="ECO:0000256" key="10">
    <source>
        <dbReference type="NCBIfam" id="TIGR01515"/>
    </source>
</evidence>
<dbReference type="GO" id="GO:0043169">
    <property type="term" value="F:cation binding"/>
    <property type="evidence" value="ECO:0007669"/>
    <property type="project" value="InterPro"/>
</dbReference>
<dbReference type="Gene3D" id="2.60.40.1180">
    <property type="entry name" value="Golgi alpha-mannosidase II"/>
    <property type="match status" value="1"/>
</dbReference>
<evidence type="ECO:0000256" key="3">
    <source>
        <dbReference type="ARBA" id="ARBA00009000"/>
    </source>
</evidence>
<comment type="caution">
    <text evidence="12">The sequence shown here is derived from an EMBL/GenBank/DDBJ whole genome shotgun (WGS) entry which is preliminary data.</text>
</comment>
<evidence type="ECO:0000256" key="4">
    <source>
        <dbReference type="ARBA" id="ARBA00012541"/>
    </source>
</evidence>
<dbReference type="Gene3D" id="3.20.20.80">
    <property type="entry name" value="Glycosidases"/>
    <property type="match status" value="1"/>
</dbReference>
<dbReference type="GO" id="GO:0003844">
    <property type="term" value="F:1,4-alpha-glucan branching enzyme activity"/>
    <property type="evidence" value="ECO:0007669"/>
    <property type="project" value="UniProtKB-UniRule"/>
</dbReference>
<dbReference type="SUPFAM" id="SSF81296">
    <property type="entry name" value="E set domains"/>
    <property type="match status" value="1"/>
</dbReference>
<name>A0A7C3J3R3_9CREN</name>
<proteinExistence type="inferred from homology"/>
<dbReference type="PANTHER" id="PTHR43651:SF3">
    <property type="entry name" value="1,4-ALPHA-GLUCAN-BRANCHING ENZYME"/>
    <property type="match status" value="1"/>
</dbReference>
<sequence>MENGKSENVVRHSLLTGFDVYLFRQGRHFRIYEKLGAHRIELDGTSGTHFAVWAPNAQQVEVIGDFNSWSSGSHPLFRRDDGSGIWEGFIPGVKEGNLYKYRITSSSTGLKFDKGDPFALSWEVPPRTASIVYRDSYEWGDLEWMNGRQKRNALDSPFSIYEVHLGSWKMKEGGRKWLEYTEVADGLSLHLSKAGFTHVELMPVMEHPFYGSWGYQTTGYFAPTSRYGSPEGFKRFVDKLHRSGIGVILDWVPSHFPADEHGLAYFDGTHLYEYEDPRKGFHPDWKSYIFDYGKGEVRSFLVSNALFWLDKYHADGLRVDAVASMIYLDYSRKDGEWVPNEFGGKENLEAISFIRTLNEAVYSNYPDVQVIAEESTAWPMVSRPTYLGGLGFGMKWNMGWMHDVLGYFSLDPIFRKYHHDKLTFSIWYAWSENFVLSLSHDEVVYGKRSLLSKMPGDEWQKFANMRLLLGYMFAHPGKKLLFMGGEFGQWHEWSHERGLDWGQLDRPLNSGLFRWVSDLNKFYRGERCLWEADFSPSGFQWVDFRDWEASTISFLRKSGDGDLVLAAFNFTPVPRFNYVVGVPRMGTWREVLNSDAQIYGGSGLGNLGKVEAKSGSHGMPHSLSITLPPLGCVYFKSPKAHSGEGAEHRNVPKRLS</sequence>
<dbReference type="EC" id="2.4.1.18" evidence="4 10"/>
<dbReference type="AlphaFoldDB" id="A0A7C3J3R3"/>
<evidence type="ECO:0000256" key="7">
    <source>
        <dbReference type="ARBA" id="ARBA00022679"/>
    </source>
</evidence>